<dbReference type="RefSeq" id="WP_214508097.1">
    <property type="nucleotide sequence ID" value="NZ_JAHEPS010000006.1"/>
</dbReference>
<accession>A0ABS5V5M4</accession>
<dbReference type="PANTHER" id="PTHR37519:SF1">
    <property type="entry name" value="DIHYDROXYBIPHENYL DIOXYGENASE DOMAIN-CONTAINING PROTEIN"/>
    <property type="match status" value="1"/>
</dbReference>
<sequence>MHFDELIQSLGAFEGRILALVERLGLKPLGLECDHISLRVNSNEAADRLADGFKRIGDVISNNMINGRPILIIKLHEPLKLGSMAVRCVELPYPGSKLYPAEGWEHIELVLPCNAHSCDELASELVNMVPTLAPVLAGETDIKVKASSPSGEAERLPNPTLAFGANGLTVKVHPHSIEAIINSEQ</sequence>
<dbReference type="NCBIfam" id="NF008683">
    <property type="entry name" value="PRK11700.1-6"/>
    <property type="match status" value="1"/>
</dbReference>
<name>A0ABS5V5M4_9GAMM</name>
<keyword evidence="2" id="KW-1185">Reference proteome</keyword>
<comment type="caution">
    <text evidence="1">The sequence shown here is derived from an EMBL/GenBank/DDBJ whole genome shotgun (WGS) entry which is preliminary data.</text>
</comment>
<dbReference type="PANTHER" id="PTHR37519">
    <property type="match status" value="1"/>
</dbReference>
<dbReference type="InterPro" id="IPR010393">
    <property type="entry name" value="DUF991_YecM-like"/>
</dbReference>
<protein>
    <submittedName>
        <fullName evidence="1">VOC family protein</fullName>
    </submittedName>
</protein>
<reference evidence="1 2" key="1">
    <citation type="submission" date="2021-05" db="EMBL/GenBank/DDBJ databases">
        <title>Shewanella sp. JM162201.</title>
        <authorList>
            <person name="Xu S."/>
            <person name="Li A."/>
        </authorList>
    </citation>
    <scope>NUCLEOTIDE SEQUENCE [LARGE SCALE GENOMIC DNA]</scope>
    <source>
        <strain evidence="1 2">JM162201</strain>
    </source>
</reference>
<dbReference type="Proteomes" id="UP001195903">
    <property type="component" value="Unassembled WGS sequence"/>
</dbReference>
<dbReference type="Gene3D" id="3.10.180.10">
    <property type="entry name" value="2,3-Dihydroxybiphenyl 1,2-Dioxygenase, domain 1"/>
    <property type="match status" value="1"/>
</dbReference>
<proteinExistence type="predicted"/>
<dbReference type="InterPro" id="IPR029068">
    <property type="entry name" value="Glyas_Bleomycin-R_OHBP_Dase"/>
</dbReference>
<evidence type="ECO:0000313" key="2">
    <source>
        <dbReference type="Proteomes" id="UP001195903"/>
    </source>
</evidence>
<organism evidence="1 2">
    <name type="scientific">Shewanella jiangmenensis</name>
    <dbReference type="NCBI Taxonomy" id="2837387"/>
    <lineage>
        <taxon>Bacteria</taxon>
        <taxon>Pseudomonadati</taxon>
        <taxon>Pseudomonadota</taxon>
        <taxon>Gammaproteobacteria</taxon>
        <taxon>Alteromonadales</taxon>
        <taxon>Shewanellaceae</taxon>
        <taxon>Shewanella</taxon>
    </lineage>
</organism>
<dbReference type="Pfam" id="PF06185">
    <property type="entry name" value="YecM"/>
    <property type="match status" value="1"/>
</dbReference>
<dbReference type="SUPFAM" id="SSF54593">
    <property type="entry name" value="Glyoxalase/Bleomycin resistance protein/Dihydroxybiphenyl dioxygenase"/>
    <property type="match status" value="1"/>
</dbReference>
<dbReference type="EMBL" id="JAHEPS010000006">
    <property type="protein sequence ID" value="MBT1445765.1"/>
    <property type="molecule type" value="Genomic_DNA"/>
</dbReference>
<gene>
    <name evidence="1" type="ORF">KJI95_14725</name>
</gene>
<evidence type="ECO:0000313" key="1">
    <source>
        <dbReference type="EMBL" id="MBT1445765.1"/>
    </source>
</evidence>